<evidence type="ECO:0000256" key="2">
    <source>
        <dbReference type="ARBA" id="ARBA00022630"/>
    </source>
</evidence>
<comment type="cofactor">
    <cofactor evidence="1">
        <name>FMN</name>
        <dbReference type="ChEBI" id="CHEBI:58210"/>
    </cofactor>
</comment>
<reference evidence="5 6" key="1">
    <citation type="submission" date="2018-07" db="EMBL/GenBank/DDBJ databases">
        <title>Microbacterium endoborsara sp. nov., a novel actinobacterium isolated from Borszczowia aralocaspica.</title>
        <authorList>
            <person name="An D."/>
        </authorList>
    </citation>
    <scope>NUCLEOTIDE SEQUENCE [LARGE SCALE GENOMIC DNA]</scope>
    <source>
        <strain evidence="5 6">C1.15228</strain>
    </source>
</reference>
<proteinExistence type="inferred from homology"/>
<name>A0A367Y5R2_9MICO</name>
<evidence type="ECO:0000259" key="4">
    <source>
        <dbReference type="Pfam" id="PF01613"/>
    </source>
</evidence>
<evidence type="ECO:0000256" key="1">
    <source>
        <dbReference type="ARBA" id="ARBA00001917"/>
    </source>
</evidence>
<keyword evidence="6" id="KW-1185">Reference proteome</keyword>
<dbReference type="Pfam" id="PF01613">
    <property type="entry name" value="Flavin_Reduct"/>
    <property type="match status" value="1"/>
</dbReference>
<sequence>MNSAAPSHVIAQPETLYVGSSAYLIATENPDGSTNLSPASSYWALGSTIVLGLEGAGKTVQNLLVRPDLTVNFPSGDLVDAVLRLDGTTGANPVPEGKGRYRHEADKFGVAGLTPQGSDLVAVPRVAECQLQFEARVIRATPGHTGEWFMVEAEVLRVHADPRILKPGTALPDPRLWSPLVYEFRHFFTTGEEVGHLPASLTA</sequence>
<organism evidence="5 6">
    <name type="scientific">Microbacterium sorbitolivorans</name>
    <dbReference type="NCBI Taxonomy" id="1867410"/>
    <lineage>
        <taxon>Bacteria</taxon>
        <taxon>Bacillati</taxon>
        <taxon>Actinomycetota</taxon>
        <taxon>Actinomycetes</taxon>
        <taxon>Micrococcales</taxon>
        <taxon>Microbacteriaceae</taxon>
        <taxon>Microbacterium</taxon>
    </lineage>
</organism>
<evidence type="ECO:0000313" key="5">
    <source>
        <dbReference type="EMBL" id="RCK61206.1"/>
    </source>
</evidence>
<dbReference type="SUPFAM" id="SSF50475">
    <property type="entry name" value="FMN-binding split barrel"/>
    <property type="match status" value="1"/>
</dbReference>
<dbReference type="PANTHER" id="PTHR43567">
    <property type="entry name" value="FLAVOREDOXIN-RELATED-RELATED"/>
    <property type="match status" value="1"/>
</dbReference>
<dbReference type="EMBL" id="QORO01000001">
    <property type="protein sequence ID" value="RCK61206.1"/>
    <property type="molecule type" value="Genomic_DNA"/>
</dbReference>
<dbReference type="GO" id="GO:0010181">
    <property type="term" value="F:FMN binding"/>
    <property type="evidence" value="ECO:0007669"/>
    <property type="project" value="InterPro"/>
</dbReference>
<gene>
    <name evidence="5" type="ORF">DTO57_00700</name>
</gene>
<comment type="caution">
    <text evidence="5">The sequence shown here is derived from an EMBL/GenBank/DDBJ whole genome shotgun (WGS) entry which is preliminary data.</text>
</comment>
<feature type="domain" description="Flavin reductase like" evidence="4">
    <location>
        <begin position="21"/>
        <end position="190"/>
    </location>
</feature>
<dbReference type="PANTHER" id="PTHR43567:SF1">
    <property type="entry name" value="FLAVOREDOXIN"/>
    <property type="match status" value="1"/>
</dbReference>
<dbReference type="Proteomes" id="UP000253508">
    <property type="component" value="Unassembled WGS sequence"/>
</dbReference>
<dbReference type="Gene3D" id="2.30.110.10">
    <property type="entry name" value="Electron Transport, Fmn-binding Protein, Chain A"/>
    <property type="match status" value="1"/>
</dbReference>
<dbReference type="InterPro" id="IPR052174">
    <property type="entry name" value="Flavoredoxin"/>
</dbReference>
<accession>A0A367Y5R2</accession>
<dbReference type="OrthoDB" id="9794638at2"/>
<dbReference type="GO" id="GO:0016646">
    <property type="term" value="F:oxidoreductase activity, acting on the CH-NH group of donors, NAD or NADP as acceptor"/>
    <property type="evidence" value="ECO:0007669"/>
    <property type="project" value="UniProtKB-ARBA"/>
</dbReference>
<dbReference type="InterPro" id="IPR002563">
    <property type="entry name" value="Flavin_Rdtase-like_dom"/>
</dbReference>
<keyword evidence="2" id="KW-0285">Flavoprotein</keyword>
<comment type="similarity">
    <text evidence="3">Belongs to the flavoredoxin family.</text>
</comment>
<evidence type="ECO:0000313" key="6">
    <source>
        <dbReference type="Proteomes" id="UP000253508"/>
    </source>
</evidence>
<dbReference type="AlphaFoldDB" id="A0A367Y5R2"/>
<protein>
    <submittedName>
        <fullName evidence="5">Flavin reductase family protein</fullName>
    </submittedName>
</protein>
<evidence type="ECO:0000256" key="3">
    <source>
        <dbReference type="ARBA" id="ARBA00038054"/>
    </source>
</evidence>
<dbReference type="InterPro" id="IPR012349">
    <property type="entry name" value="Split_barrel_FMN-bd"/>
</dbReference>
<dbReference type="RefSeq" id="WP_114116314.1">
    <property type="nucleotide sequence ID" value="NZ_BMHU01000001.1"/>
</dbReference>